<keyword evidence="5" id="KW-1185">Reference proteome</keyword>
<dbReference type="PROSITE" id="PS50011">
    <property type="entry name" value="PROTEIN_KINASE_DOM"/>
    <property type="match status" value="1"/>
</dbReference>
<evidence type="ECO:0000256" key="1">
    <source>
        <dbReference type="ARBA" id="ARBA00008874"/>
    </source>
</evidence>
<feature type="region of interest" description="Disordered" evidence="2">
    <location>
        <begin position="1"/>
        <end position="22"/>
    </location>
</feature>
<dbReference type="EMBL" id="JADFTS010000002">
    <property type="protein sequence ID" value="KAF9618188.1"/>
    <property type="molecule type" value="Genomic_DNA"/>
</dbReference>
<reference evidence="4 5" key="1">
    <citation type="submission" date="2020-10" db="EMBL/GenBank/DDBJ databases">
        <title>The Coptis chinensis genome and diversification of protoberbering-type alkaloids.</title>
        <authorList>
            <person name="Wang B."/>
            <person name="Shu S."/>
            <person name="Song C."/>
            <person name="Liu Y."/>
        </authorList>
    </citation>
    <scope>NUCLEOTIDE SEQUENCE [LARGE SCALE GENOMIC DNA]</scope>
    <source>
        <strain evidence="4">HL-2020</strain>
        <tissue evidence="4">Leaf</tissue>
    </source>
</reference>
<dbReference type="PANTHER" id="PTHR48014:SF24">
    <property type="entry name" value="PROTEIN KINASE SUPERFAMILY PROTEIN"/>
    <property type="match status" value="1"/>
</dbReference>
<dbReference type="GO" id="GO:0043539">
    <property type="term" value="F:protein serine/threonine kinase activator activity"/>
    <property type="evidence" value="ECO:0007669"/>
    <property type="project" value="InterPro"/>
</dbReference>
<protein>
    <recommendedName>
        <fullName evidence="3">Protein kinase domain-containing protein</fullName>
    </recommendedName>
</protein>
<gene>
    <name evidence="4" type="ORF">IFM89_000657</name>
</gene>
<dbReference type="GO" id="GO:0004672">
    <property type="term" value="F:protein kinase activity"/>
    <property type="evidence" value="ECO:0007669"/>
    <property type="project" value="InterPro"/>
</dbReference>
<comment type="similarity">
    <text evidence="1">Belongs to the protein kinase superfamily. STE Ser/Thr protein kinase family. STE20 subfamily.</text>
</comment>
<feature type="domain" description="Protein kinase" evidence="3">
    <location>
        <begin position="29"/>
        <end position="379"/>
    </location>
</feature>
<feature type="region of interest" description="Disordered" evidence="2">
    <location>
        <begin position="453"/>
        <end position="477"/>
    </location>
</feature>
<dbReference type="OrthoDB" id="248923at2759"/>
<comment type="caution">
    <text evidence="4">The sequence shown here is derived from an EMBL/GenBank/DDBJ whole genome shotgun (WGS) entry which is preliminary data.</text>
</comment>
<dbReference type="PANTHER" id="PTHR48014">
    <property type="entry name" value="SERINE/THREONINE-PROTEIN KINASE FRAY2"/>
    <property type="match status" value="1"/>
</dbReference>
<dbReference type="Pfam" id="PF00069">
    <property type="entry name" value="Pkinase"/>
    <property type="match status" value="1"/>
</dbReference>
<dbReference type="InterPro" id="IPR011009">
    <property type="entry name" value="Kinase-like_dom_sf"/>
</dbReference>
<dbReference type="SMART" id="SM00220">
    <property type="entry name" value="S_TKc"/>
    <property type="match status" value="1"/>
</dbReference>
<evidence type="ECO:0000256" key="2">
    <source>
        <dbReference type="SAM" id="MobiDB-lite"/>
    </source>
</evidence>
<proteinExistence type="inferred from homology"/>
<sequence>MRKNDGNVKSTQGVWRKKEHRHEKVADEPIIEATLGSPSVRNLNAGNNFAALANDTTLVAISDIVQATTIRECVIGIEPQQDSLRFLQDKHHQMYEALVNTSEDECSNTIDGEVSREKENEFFNDHIILATNQVEGTHPQDFVEHAQRSPREIDDPTLAMMKKVSALARKKVKHLDGYIKEIWDERMGQTFACIHCGTFFREFDKAQKHVSKDHPALAKQFSKGKVWSIFNGKGCIHRDVKAGNILVDSHGAIKLGDLGVSASLFDSGDRRHKRNTITGTPCWMAPEILDMEEGHGYDFKADIWSFGITAIELAHGHAPFSEYPPMKLFLTILTDDPPRLDDTKDQKFSKQFKQMIAKCLVKDPSKRPSATTLLRHRFFKNHKSSCVRALLVKIPSTVGKGPKTVKVNVEHMQAPSNIQDVQKEEISHNQYVRGVSNWNFDIEELKAQAALIEDEEESFSAEASSENGDEGDKDNNG</sequence>
<dbReference type="InterPro" id="IPR013087">
    <property type="entry name" value="Znf_C2H2_type"/>
</dbReference>
<organism evidence="4 5">
    <name type="scientific">Coptis chinensis</name>
    <dbReference type="NCBI Taxonomy" id="261450"/>
    <lineage>
        <taxon>Eukaryota</taxon>
        <taxon>Viridiplantae</taxon>
        <taxon>Streptophyta</taxon>
        <taxon>Embryophyta</taxon>
        <taxon>Tracheophyta</taxon>
        <taxon>Spermatophyta</taxon>
        <taxon>Magnoliopsida</taxon>
        <taxon>Ranunculales</taxon>
        <taxon>Ranunculaceae</taxon>
        <taxon>Coptidoideae</taxon>
        <taxon>Coptis</taxon>
    </lineage>
</organism>
<feature type="compositionally biased region" description="Acidic residues" evidence="2">
    <location>
        <begin position="467"/>
        <end position="477"/>
    </location>
</feature>
<dbReference type="PROSITE" id="PS00108">
    <property type="entry name" value="PROTEIN_KINASE_ST"/>
    <property type="match status" value="1"/>
</dbReference>
<dbReference type="InterPro" id="IPR000719">
    <property type="entry name" value="Prot_kinase_dom"/>
</dbReference>
<dbReference type="GO" id="GO:0005524">
    <property type="term" value="F:ATP binding"/>
    <property type="evidence" value="ECO:0007669"/>
    <property type="project" value="InterPro"/>
</dbReference>
<dbReference type="InterPro" id="IPR047173">
    <property type="entry name" value="STRAD_A/B-like"/>
</dbReference>
<evidence type="ECO:0000259" key="3">
    <source>
        <dbReference type="PROSITE" id="PS50011"/>
    </source>
</evidence>
<dbReference type="InterPro" id="IPR008271">
    <property type="entry name" value="Ser/Thr_kinase_AS"/>
</dbReference>
<accession>A0A835M3E3</accession>
<dbReference type="SUPFAM" id="SSF56112">
    <property type="entry name" value="Protein kinase-like (PK-like)"/>
    <property type="match status" value="1"/>
</dbReference>
<dbReference type="PROSITE" id="PS00028">
    <property type="entry name" value="ZINC_FINGER_C2H2_1"/>
    <property type="match status" value="1"/>
</dbReference>
<evidence type="ECO:0000313" key="4">
    <source>
        <dbReference type="EMBL" id="KAF9618188.1"/>
    </source>
</evidence>
<evidence type="ECO:0000313" key="5">
    <source>
        <dbReference type="Proteomes" id="UP000631114"/>
    </source>
</evidence>
<dbReference type="AlphaFoldDB" id="A0A835M3E3"/>
<dbReference type="Proteomes" id="UP000631114">
    <property type="component" value="Unassembled WGS sequence"/>
</dbReference>
<name>A0A835M3E3_9MAGN</name>
<dbReference type="Gene3D" id="1.10.510.10">
    <property type="entry name" value="Transferase(Phosphotransferase) domain 1"/>
    <property type="match status" value="1"/>
</dbReference>